<gene>
    <name evidence="1" type="ORF">B5M09_002743</name>
</gene>
<accession>A0A425CQL9</accession>
<proteinExistence type="predicted"/>
<feature type="non-terminal residue" evidence="1">
    <location>
        <position position="1"/>
    </location>
</feature>
<sequence length="52" mass="5804">TAALQHYFVTQRRSTADGAIANVDRVAIEIDARKKQAEEIEGEEEDGNEDDK</sequence>
<dbReference type="AlphaFoldDB" id="A0A425CQL9"/>
<organism evidence="1 2">
    <name type="scientific">Aphanomyces astaci</name>
    <name type="common">Crayfish plague agent</name>
    <dbReference type="NCBI Taxonomy" id="112090"/>
    <lineage>
        <taxon>Eukaryota</taxon>
        <taxon>Sar</taxon>
        <taxon>Stramenopiles</taxon>
        <taxon>Oomycota</taxon>
        <taxon>Saprolegniomycetes</taxon>
        <taxon>Saprolegniales</taxon>
        <taxon>Verrucalvaceae</taxon>
        <taxon>Aphanomyces</taxon>
    </lineage>
</organism>
<reference evidence="1" key="1">
    <citation type="submission" date="2018-07" db="EMBL/GenBank/DDBJ databases">
        <title>Annotation of Aphanomyces astaci genome assembly.</title>
        <authorList>
            <person name="Studholme D.J."/>
        </authorList>
    </citation>
    <scope>NUCLEOTIDE SEQUENCE [LARGE SCALE GENOMIC DNA]</scope>
    <source>
        <strain evidence="1">Pc</strain>
    </source>
</reference>
<dbReference type="EMBL" id="MZMZ02004425">
    <property type="protein sequence ID" value="RQM19309.1"/>
    <property type="molecule type" value="Genomic_DNA"/>
</dbReference>
<protein>
    <submittedName>
        <fullName evidence="1">Uncharacterized protein</fullName>
    </submittedName>
</protein>
<comment type="caution">
    <text evidence="1">The sequence shown here is derived from an EMBL/GenBank/DDBJ whole genome shotgun (WGS) entry which is preliminary data.</text>
</comment>
<name>A0A425CQL9_APHAT</name>
<keyword evidence="2" id="KW-1185">Reference proteome</keyword>
<evidence type="ECO:0000313" key="1">
    <source>
        <dbReference type="EMBL" id="RQM19309.1"/>
    </source>
</evidence>
<evidence type="ECO:0000313" key="2">
    <source>
        <dbReference type="Proteomes" id="UP000284702"/>
    </source>
</evidence>
<dbReference type="Proteomes" id="UP000284702">
    <property type="component" value="Unassembled WGS sequence"/>
</dbReference>